<reference evidence="1 2" key="1">
    <citation type="submission" date="2021-06" db="EMBL/GenBank/DDBJ databases">
        <title>Caerostris extrusa draft genome.</title>
        <authorList>
            <person name="Kono N."/>
            <person name="Arakawa K."/>
        </authorList>
    </citation>
    <scope>NUCLEOTIDE SEQUENCE [LARGE SCALE GENOMIC DNA]</scope>
</reference>
<dbReference type="Proteomes" id="UP001054945">
    <property type="component" value="Unassembled WGS sequence"/>
</dbReference>
<name>A0AAV4MMD6_CAEEX</name>
<organism evidence="1 2">
    <name type="scientific">Caerostris extrusa</name>
    <name type="common">Bark spider</name>
    <name type="synonym">Caerostris bankana</name>
    <dbReference type="NCBI Taxonomy" id="172846"/>
    <lineage>
        <taxon>Eukaryota</taxon>
        <taxon>Metazoa</taxon>
        <taxon>Ecdysozoa</taxon>
        <taxon>Arthropoda</taxon>
        <taxon>Chelicerata</taxon>
        <taxon>Arachnida</taxon>
        <taxon>Araneae</taxon>
        <taxon>Araneomorphae</taxon>
        <taxon>Entelegynae</taxon>
        <taxon>Araneoidea</taxon>
        <taxon>Araneidae</taxon>
        <taxon>Caerostris</taxon>
    </lineage>
</organism>
<evidence type="ECO:0000313" key="2">
    <source>
        <dbReference type="Proteomes" id="UP001054945"/>
    </source>
</evidence>
<accession>A0AAV4MMD6</accession>
<dbReference type="AlphaFoldDB" id="A0AAV4MMD6"/>
<sequence length="98" mass="11166">MHFKLARKTTPVVGPLRWDSDAHNELATGALYYLLSLIRSMFDLLDAVGDVVYEVSSKRDPMLLQICSKLERFFNVFPQISKSPVAVLKSTELRHPMD</sequence>
<gene>
    <name evidence="1" type="ORF">CEXT_20631</name>
</gene>
<comment type="caution">
    <text evidence="1">The sequence shown here is derived from an EMBL/GenBank/DDBJ whole genome shotgun (WGS) entry which is preliminary data.</text>
</comment>
<dbReference type="EMBL" id="BPLR01002419">
    <property type="protein sequence ID" value="GIX73508.1"/>
    <property type="molecule type" value="Genomic_DNA"/>
</dbReference>
<proteinExistence type="predicted"/>
<keyword evidence="2" id="KW-1185">Reference proteome</keyword>
<protein>
    <submittedName>
        <fullName evidence="1">Uncharacterized protein</fullName>
    </submittedName>
</protein>
<evidence type="ECO:0000313" key="1">
    <source>
        <dbReference type="EMBL" id="GIX73508.1"/>
    </source>
</evidence>